<protein>
    <recommendedName>
        <fullName evidence="10">SDE2-like domain-containing protein</fullName>
    </recommendedName>
</protein>
<proteinExistence type="inferred from homology"/>
<evidence type="ECO:0000313" key="12">
    <source>
        <dbReference type="Proteomes" id="UP000594454"/>
    </source>
</evidence>
<name>A0A7R8YVN9_HERIL</name>
<keyword evidence="4" id="KW-0963">Cytoplasm</keyword>
<dbReference type="FunCoup" id="A0A7R8YVN9">
    <property type="interactions" value="99"/>
</dbReference>
<organism evidence="11 12">
    <name type="scientific">Hermetia illucens</name>
    <name type="common">Black soldier fly</name>
    <dbReference type="NCBI Taxonomy" id="343691"/>
    <lineage>
        <taxon>Eukaryota</taxon>
        <taxon>Metazoa</taxon>
        <taxon>Ecdysozoa</taxon>
        <taxon>Arthropoda</taxon>
        <taxon>Hexapoda</taxon>
        <taxon>Insecta</taxon>
        <taxon>Pterygota</taxon>
        <taxon>Neoptera</taxon>
        <taxon>Endopterygota</taxon>
        <taxon>Diptera</taxon>
        <taxon>Brachycera</taxon>
        <taxon>Stratiomyomorpha</taxon>
        <taxon>Stratiomyidae</taxon>
        <taxon>Hermetiinae</taxon>
        <taxon>Hermetia</taxon>
    </lineage>
</organism>
<evidence type="ECO:0000256" key="7">
    <source>
        <dbReference type="ARBA" id="ARBA00023242"/>
    </source>
</evidence>
<dbReference type="InterPro" id="IPR051421">
    <property type="entry name" value="RNA_Proc_DNA_Dmg_Regulator"/>
</dbReference>
<feature type="region of interest" description="Disordered" evidence="9">
    <location>
        <begin position="169"/>
        <end position="305"/>
    </location>
</feature>
<evidence type="ECO:0000313" key="11">
    <source>
        <dbReference type="EMBL" id="CAD7084000.1"/>
    </source>
</evidence>
<dbReference type="EMBL" id="LR899011">
    <property type="protein sequence ID" value="CAD7084000.1"/>
    <property type="molecule type" value="Genomic_DNA"/>
</dbReference>
<evidence type="ECO:0000256" key="9">
    <source>
        <dbReference type="SAM" id="MobiDB-lite"/>
    </source>
</evidence>
<evidence type="ECO:0000256" key="1">
    <source>
        <dbReference type="ARBA" id="ARBA00004123"/>
    </source>
</evidence>
<keyword evidence="12" id="KW-1185">Reference proteome</keyword>
<keyword evidence="5" id="KW-0507">mRNA processing</keyword>
<feature type="domain" description="SDE2-like" evidence="10">
    <location>
        <begin position="67"/>
        <end position="164"/>
    </location>
</feature>
<dbReference type="GO" id="GO:0006397">
    <property type="term" value="P:mRNA processing"/>
    <property type="evidence" value="ECO:0007669"/>
    <property type="project" value="UniProtKB-KW"/>
</dbReference>
<dbReference type="PANTHER" id="PTHR12786:SF1">
    <property type="entry name" value="SPLICING REGULATOR SDE2"/>
    <property type="match status" value="1"/>
</dbReference>
<dbReference type="GO" id="GO:0005737">
    <property type="term" value="C:cytoplasm"/>
    <property type="evidence" value="ECO:0007669"/>
    <property type="project" value="UniProtKB-SubCell"/>
</dbReference>
<dbReference type="InParanoid" id="A0A7R8YVN9"/>
<dbReference type="Proteomes" id="UP000594454">
    <property type="component" value="Chromosome 3"/>
</dbReference>
<dbReference type="AlphaFoldDB" id="A0A7R8YVN9"/>
<reference evidence="11 12" key="1">
    <citation type="submission" date="2020-11" db="EMBL/GenBank/DDBJ databases">
        <authorList>
            <person name="Wallbank WR R."/>
            <person name="Pardo Diaz C."/>
            <person name="Kozak K."/>
            <person name="Martin S."/>
            <person name="Jiggins C."/>
            <person name="Moest M."/>
            <person name="Warren A I."/>
            <person name="Generalovic N T."/>
            <person name="Byers J.R.P. K."/>
            <person name="Montejo-Kovacevich G."/>
            <person name="Yen C E."/>
        </authorList>
    </citation>
    <scope>NUCLEOTIDE SEQUENCE [LARGE SCALE GENOMIC DNA]</scope>
</reference>
<comment type="similarity">
    <text evidence="3">Belongs to the SDE2 family.</text>
</comment>
<evidence type="ECO:0000256" key="4">
    <source>
        <dbReference type="ARBA" id="ARBA00022490"/>
    </source>
</evidence>
<accession>A0A7R8YVN9</accession>
<dbReference type="Pfam" id="PF22782">
    <property type="entry name" value="SDE2"/>
    <property type="match status" value="1"/>
</dbReference>
<evidence type="ECO:0000256" key="8">
    <source>
        <dbReference type="ARBA" id="ARBA00023306"/>
    </source>
</evidence>
<gene>
    <name evidence="11" type="ORF">HERILL_LOCUS6919</name>
</gene>
<keyword evidence="7" id="KW-0539">Nucleus</keyword>
<evidence type="ECO:0000256" key="5">
    <source>
        <dbReference type="ARBA" id="ARBA00022664"/>
    </source>
</evidence>
<dbReference type="GO" id="GO:0005634">
    <property type="term" value="C:nucleus"/>
    <property type="evidence" value="ECO:0007669"/>
    <property type="project" value="UniProtKB-SubCell"/>
</dbReference>
<evidence type="ECO:0000256" key="3">
    <source>
        <dbReference type="ARBA" id="ARBA00008726"/>
    </source>
</evidence>
<evidence type="ECO:0000256" key="6">
    <source>
        <dbReference type="ARBA" id="ARBA00023187"/>
    </source>
</evidence>
<keyword evidence="8" id="KW-0131">Cell cycle</keyword>
<comment type="subcellular location">
    <subcellularLocation>
        <location evidence="2">Cytoplasm</location>
    </subcellularLocation>
    <subcellularLocation>
        <location evidence="1">Nucleus</location>
    </subcellularLocation>
</comment>
<feature type="compositionally biased region" description="Basic and acidic residues" evidence="9">
    <location>
        <begin position="226"/>
        <end position="243"/>
    </location>
</feature>
<dbReference type="InterPro" id="IPR053822">
    <property type="entry name" value="SDE2-like_dom"/>
</dbReference>
<sequence>MEPALFLCGNKVAVLETSSTLLDAIEILTNQFGVCTSDVYFTSNGKLVNNATSPLSHNIHANIRCNGGKGGFGSMLRAIGAQIEKTTNREACRDLSGRRLRDINEEKRLKAWLDKQKDREAEAEEKKRKKLEKLMAVPKHDFKDAEYESARSDLTEKVSEAVEEGFKKAMAKGGGGPSTAGVKRKAAEDLAKEKKKKPALWIDDDLSSSTDTSDSDDDDGGSSQNEGRHGSSEDSNRNSDKPETSNAPQSIKPDGNKTETTESTGQKLPSGDLAGSNGSTECSENEADKSEDTPQSSSMGAVASG</sequence>
<evidence type="ECO:0000256" key="2">
    <source>
        <dbReference type="ARBA" id="ARBA00004496"/>
    </source>
</evidence>
<evidence type="ECO:0000259" key="10">
    <source>
        <dbReference type="Pfam" id="PF22782"/>
    </source>
</evidence>
<keyword evidence="6" id="KW-0508">mRNA splicing</keyword>
<dbReference type="OrthoDB" id="547031at2759"/>
<dbReference type="PANTHER" id="PTHR12786">
    <property type="entry name" value="SPLICING FACTOR SF3A-RELATED"/>
    <property type="match status" value="1"/>
</dbReference>
<dbReference type="GO" id="GO:0008380">
    <property type="term" value="P:RNA splicing"/>
    <property type="evidence" value="ECO:0007669"/>
    <property type="project" value="UniProtKB-KW"/>
</dbReference>